<accession>W4K6K6</accession>
<dbReference type="InterPro" id="IPR045226">
    <property type="entry name" value="Dsc3"/>
</dbReference>
<dbReference type="InterPro" id="IPR000626">
    <property type="entry name" value="Ubiquitin-like_dom"/>
</dbReference>
<evidence type="ECO:0000313" key="4">
    <source>
        <dbReference type="EMBL" id="ETW81462.1"/>
    </source>
</evidence>
<sequence length="297" mass="33778">MMSQSLSDKAKGKQRAVDPIISDIPQKLSRELMVRFTEGIPDLVLRVEERDSVRDVKLKIRTARSQLKNRRLRLIHSGRLLTDGTFLYPWLKSLEERQHRATAWDASNDTDDTAPPTPSSTLSWLQCSVGPEFAEGEGEEENTPQTAQLKPLRGFDRLTTAGFSEADIANFRRQFHSRSSFDYLATTDFATDEEYEEHARALEEQWIDQLDNAGSAALSQNNASGSEILHGIIVGFFFPLLPFFFFRETKPAVFWSNGAASESLRSNVFSRRMQMGLVVGFLVNLLFGFWRYLWGTL</sequence>
<dbReference type="GeneID" id="20675204"/>
<keyword evidence="2" id="KW-1133">Transmembrane helix</keyword>
<dbReference type="PROSITE" id="PS50053">
    <property type="entry name" value="UBIQUITIN_2"/>
    <property type="match status" value="1"/>
</dbReference>
<dbReference type="AlphaFoldDB" id="W4K6K6"/>
<feature type="domain" description="Ubiquitin-like" evidence="3">
    <location>
        <begin position="30"/>
        <end position="87"/>
    </location>
</feature>
<dbReference type="GO" id="GO:0005783">
    <property type="term" value="C:endoplasmic reticulum"/>
    <property type="evidence" value="ECO:0007669"/>
    <property type="project" value="TreeGrafter"/>
</dbReference>
<reference evidence="4 5" key="1">
    <citation type="journal article" date="2012" name="New Phytol.">
        <title>Insight into trade-off between wood decay and parasitism from the genome of a fungal forest pathogen.</title>
        <authorList>
            <person name="Olson A."/>
            <person name="Aerts A."/>
            <person name="Asiegbu F."/>
            <person name="Belbahri L."/>
            <person name="Bouzid O."/>
            <person name="Broberg A."/>
            <person name="Canback B."/>
            <person name="Coutinho P.M."/>
            <person name="Cullen D."/>
            <person name="Dalman K."/>
            <person name="Deflorio G."/>
            <person name="van Diepen L.T."/>
            <person name="Dunand C."/>
            <person name="Duplessis S."/>
            <person name="Durling M."/>
            <person name="Gonthier P."/>
            <person name="Grimwood J."/>
            <person name="Fossdal C.G."/>
            <person name="Hansson D."/>
            <person name="Henrissat B."/>
            <person name="Hietala A."/>
            <person name="Himmelstrand K."/>
            <person name="Hoffmeister D."/>
            <person name="Hogberg N."/>
            <person name="James T.Y."/>
            <person name="Karlsson M."/>
            <person name="Kohler A."/>
            <person name="Kues U."/>
            <person name="Lee Y.H."/>
            <person name="Lin Y.C."/>
            <person name="Lind M."/>
            <person name="Lindquist E."/>
            <person name="Lombard V."/>
            <person name="Lucas S."/>
            <person name="Lunden K."/>
            <person name="Morin E."/>
            <person name="Murat C."/>
            <person name="Park J."/>
            <person name="Raffaello T."/>
            <person name="Rouze P."/>
            <person name="Salamov A."/>
            <person name="Schmutz J."/>
            <person name="Solheim H."/>
            <person name="Stahlberg J."/>
            <person name="Velez H."/>
            <person name="de Vries R.P."/>
            <person name="Wiebenga A."/>
            <person name="Woodward S."/>
            <person name="Yakovlev I."/>
            <person name="Garbelotto M."/>
            <person name="Martin F."/>
            <person name="Grigoriev I.V."/>
            <person name="Stenlid J."/>
        </authorList>
    </citation>
    <scope>NUCLEOTIDE SEQUENCE [LARGE SCALE GENOMIC DNA]</scope>
    <source>
        <strain evidence="4 5">TC 32-1</strain>
    </source>
</reference>
<dbReference type="InterPro" id="IPR025390">
    <property type="entry name" value="Dsc3_C"/>
</dbReference>
<dbReference type="FunCoup" id="W4K6K6">
    <property type="interactions" value="5"/>
</dbReference>
<name>W4K6K6_HETIT</name>
<dbReference type="SUPFAM" id="SSF54236">
    <property type="entry name" value="Ubiquitin-like"/>
    <property type="match status" value="1"/>
</dbReference>
<dbReference type="PANTHER" id="PTHR28049:SF1">
    <property type="entry name" value="DSC E3 UBIQUITIN LIGASE COMPLEX SUBUNIT 3"/>
    <property type="match status" value="1"/>
</dbReference>
<feature type="transmembrane region" description="Helical" evidence="2">
    <location>
        <begin position="228"/>
        <end position="246"/>
    </location>
</feature>
<keyword evidence="5" id="KW-1185">Reference proteome</keyword>
<dbReference type="Pfam" id="PF10302">
    <property type="entry name" value="Dsc3_N"/>
    <property type="match status" value="1"/>
</dbReference>
<feature type="region of interest" description="Disordered" evidence="1">
    <location>
        <begin position="102"/>
        <end position="122"/>
    </location>
</feature>
<feature type="transmembrane region" description="Helical" evidence="2">
    <location>
        <begin position="275"/>
        <end position="294"/>
    </location>
</feature>
<dbReference type="eggNOG" id="ENOG502RXWC">
    <property type="taxonomic scope" value="Eukaryota"/>
</dbReference>
<dbReference type="HOGENOM" id="CLU_060587_0_0_1"/>
<proteinExistence type="predicted"/>
<evidence type="ECO:0000259" key="3">
    <source>
        <dbReference type="PROSITE" id="PS50053"/>
    </source>
</evidence>
<evidence type="ECO:0000256" key="2">
    <source>
        <dbReference type="SAM" id="Phobius"/>
    </source>
</evidence>
<dbReference type="KEGG" id="hir:HETIRDRAFT_439906"/>
<dbReference type="PANTHER" id="PTHR28049">
    <property type="entry name" value="TRANSMEMBRANE PROTEIN YOR223W"/>
    <property type="match status" value="1"/>
</dbReference>
<dbReference type="GO" id="GO:0044695">
    <property type="term" value="C:Dsc E3 ubiquitin ligase complex"/>
    <property type="evidence" value="ECO:0007669"/>
    <property type="project" value="InterPro"/>
</dbReference>
<evidence type="ECO:0000256" key="1">
    <source>
        <dbReference type="SAM" id="MobiDB-lite"/>
    </source>
</evidence>
<organism evidence="4 5">
    <name type="scientific">Heterobasidion irregulare (strain TC 32-1)</name>
    <dbReference type="NCBI Taxonomy" id="747525"/>
    <lineage>
        <taxon>Eukaryota</taxon>
        <taxon>Fungi</taxon>
        <taxon>Dikarya</taxon>
        <taxon>Basidiomycota</taxon>
        <taxon>Agaricomycotina</taxon>
        <taxon>Agaricomycetes</taxon>
        <taxon>Russulales</taxon>
        <taxon>Bondarzewiaceae</taxon>
        <taxon>Heterobasidion</taxon>
        <taxon>Heterobasidion annosum species complex</taxon>
    </lineage>
</organism>
<protein>
    <recommendedName>
        <fullName evidence="3">Ubiquitin-like domain-containing protein</fullName>
    </recommendedName>
</protein>
<dbReference type="RefSeq" id="XP_009546105.1">
    <property type="nucleotide sequence ID" value="XM_009547810.1"/>
</dbReference>
<dbReference type="EMBL" id="KI925458">
    <property type="protein sequence ID" value="ETW81462.1"/>
    <property type="molecule type" value="Genomic_DNA"/>
</dbReference>
<keyword evidence="2" id="KW-0472">Membrane</keyword>
<dbReference type="InterPro" id="IPR029071">
    <property type="entry name" value="Ubiquitin-like_domsf"/>
</dbReference>
<dbReference type="Pfam" id="PF13373">
    <property type="entry name" value="Dsc3_C"/>
    <property type="match status" value="1"/>
</dbReference>
<dbReference type="InterPro" id="IPR019413">
    <property type="entry name" value="Dsc3_ub-like_dom"/>
</dbReference>
<dbReference type="OrthoDB" id="2556122at2759"/>
<evidence type="ECO:0000313" key="5">
    <source>
        <dbReference type="Proteomes" id="UP000030671"/>
    </source>
</evidence>
<keyword evidence="2" id="KW-0812">Transmembrane</keyword>
<dbReference type="Proteomes" id="UP000030671">
    <property type="component" value="Unassembled WGS sequence"/>
</dbReference>
<dbReference type="Gene3D" id="3.10.20.90">
    <property type="entry name" value="Phosphatidylinositol 3-kinase Catalytic Subunit, Chain A, domain 1"/>
    <property type="match status" value="1"/>
</dbReference>
<dbReference type="InParanoid" id="W4K6K6"/>
<gene>
    <name evidence="4" type="ORF">HETIRDRAFT_439906</name>
</gene>